<evidence type="ECO:0000313" key="10">
    <source>
        <dbReference type="EMBL" id="BDE06426.1"/>
    </source>
</evidence>
<dbReference type="GO" id="GO:0046872">
    <property type="term" value="F:metal ion binding"/>
    <property type="evidence" value="ECO:0007669"/>
    <property type="project" value="UniProtKB-UniRule"/>
</dbReference>
<proteinExistence type="inferred from homology"/>
<keyword evidence="3 7" id="KW-0479">Metal-binding</keyword>
<keyword evidence="6 7" id="KW-0482">Metalloprotease</keyword>
<dbReference type="Gene3D" id="1.20.1050.40">
    <property type="entry name" value="Endopeptidase. Chain P, domain 1"/>
    <property type="match status" value="1"/>
</dbReference>
<evidence type="ECO:0000256" key="5">
    <source>
        <dbReference type="ARBA" id="ARBA00022833"/>
    </source>
</evidence>
<dbReference type="PANTHER" id="PTHR11804">
    <property type="entry name" value="PROTEASE M3 THIMET OLIGOPEPTIDASE-RELATED"/>
    <property type="match status" value="1"/>
</dbReference>
<dbReference type="InterPro" id="IPR045090">
    <property type="entry name" value="Pept_M3A_M3B"/>
</dbReference>
<comment type="similarity">
    <text evidence="1 7">Belongs to the peptidase M3 family.</text>
</comment>
<dbReference type="Proteomes" id="UP001317532">
    <property type="component" value="Chromosome"/>
</dbReference>
<evidence type="ECO:0000256" key="4">
    <source>
        <dbReference type="ARBA" id="ARBA00022801"/>
    </source>
</evidence>
<dbReference type="AlphaFoldDB" id="A0AAN1XXI5"/>
<dbReference type="KEGG" id="vab:WPS_17020"/>
<dbReference type="GO" id="GO:0006518">
    <property type="term" value="P:peptide metabolic process"/>
    <property type="evidence" value="ECO:0007669"/>
    <property type="project" value="TreeGrafter"/>
</dbReference>
<dbReference type="Gene3D" id="3.40.390.10">
    <property type="entry name" value="Collagenase (Catalytic Domain)"/>
    <property type="match status" value="1"/>
</dbReference>
<dbReference type="RefSeq" id="WP_317997383.1">
    <property type="nucleotide sequence ID" value="NZ_AP025523.1"/>
</dbReference>
<keyword evidence="2 7" id="KW-0645">Protease</keyword>
<dbReference type="InterPro" id="IPR001567">
    <property type="entry name" value="Pept_M3A_M3B_dom"/>
</dbReference>
<dbReference type="GO" id="GO:0004222">
    <property type="term" value="F:metalloendopeptidase activity"/>
    <property type="evidence" value="ECO:0007669"/>
    <property type="project" value="InterPro"/>
</dbReference>
<reference evidence="10 11" key="1">
    <citation type="journal article" date="2022" name="ISME Commun">
        <title>Vulcanimicrobium alpinus gen. nov. sp. nov., the first cultivated representative of the candidate phylum 'Eremiobacterota', is a metabolically versatile aerobic anoxygenic phototroph.</title>
        <authorList>
            <person name="Yabe S."/>
            <person name="Muto K."/>
            <person name="Abe K."/>
            <person name="Yokota A."/>
            <person name="Staudigel H."/>
            <person name="Tebo B.M."/>
        </authorList>
    </citation>
    <scope>NUCLEOTIDE SEQUENCE [LARGE SCALE GENOMIC DNA]</scope>
    <source>
        <strain evidence="10 11">WC8-2</strain>
    </source>
</reference>
<dbReference type="PANTHER" id="PTHR11804:SF84">
    <property type="entry name" value="SACCHAROLYSIN"/>
    <property type="match status" value="1"/>
</dbReference>
<gene>
    <name evidence="10" type="primary">thoP1</name>
    <name evidence="10" type="ORF">WPS_17020</name>
</gene>
<evidence type="ECO:0000256" key="6">
    <source>
        <dbReference type="ARBA" id="ARBA00023049"/>
    </source>
</evidence>
<name>A0AAN1XXI5_UNVUL</name>
<protein>
    <submittedName>
        <fullName evidence="10">Zn-dependent oligopeptidase</fullName>
    </submittedName>
</protein>
<sequence length="683" mass="74304">MKSVIVRSTAAVAASALLASLPLAAHAKPAAALVAVDWALAPAKIASTCASSIAQLNARTNAIVRARSARTFETVVLPLENATADFNDDLAAQGFLFNVATDAKVRDASLKCSTDAGNALTELAARPDLYQAVNAAAKSGTSHGPSQTKLTQLWLTQLKRSGAGLPDAQRREYISLQQKLNDDQNTFQANLGKDASTIAITAVQAQALPPDFVAAALKKNPDGGYTVPVNESTVGPFMENKSDAAARKSYYIAYNNRGGDANVKLLQDALVLRDRLAHLLGYQTWAAYVLADRMAASPARVENFLTQIDAAILAKARTERDEDAALKGAPLDQWDQGYYENLLRKTKYAVDQNAIKQYFPVPHVIDSVLGIYEHLLGVKFTRVSETTWQDQVQTYDVVDAASGAPRGRFYLDLYPRPGKYDHFANFPLVPRRVMPDGSVRLATSAIVGNWPAPAPGKPALLTHDDVVTFFHEFGHNMAALLANEPYETLTAGFRQDFIEAPSQMLENFAWDPGILKAVSANVATNQPLPDEMIQKMIAARYVHYALQTTSQILYASVDMIYHTAKPPIDTTAVWKATVSRTTPNQFVDGTHPEAAFGHLMGGYDAGYYGYLWSKVYAQDMFSRFKAQGLTNPVAGMAYRNDILAPARALEPDVEVARFLGRPMNPNAFYEELGIAPPAQTSGR</sequence>
<evidence type="ECO:0000256" key="2">
    <source>
        <dbReference type="ARBA" id="ARBA00022670"/>
    </source>
</evidence>
<dbReference type="InterPro" id="IPR024080">
    <property type="entry name" value="Neurolysin/TOP_N"/>
</dbReference>
<evidence type="ECO:0000256" key="7">
    <source>
        <dbReference type="RuleBase" id="RU003435"/>
    </source>
</evidence>
<feature type="chain" id="PRO_5043016457" evidence="8">
    <location>
        <begin position="28"/>
        <end position="683"/>
    </location>
</feature>
<evidence type="ECO:0000313" key="11">
    <source>
        <dbReference type="Proteomes" id="UP001317532"/>
    </source>
</evidence>
<dbReference type="InterPro" id="IPR024077">
    <property type="entry name" value="Neurolysin/TOP_dom2"/>
</dbReference>
<feature type="signal peptide" evidence="8">
    <location>
        <begin position="1"/>
        <end position="27"/>
    </location>
</feature>
<dbReference type="Gene3D" id="1.10.1370.10">
    <property type="entry name" value="Neurolysin, domain 3"/>
    <property type="match status" value="1"/>
</dbReference>
<keyword evidence="11" id="KW-1185">Reference proteome</keyword>
<keyword evidence="5 7" id="KW-0862">Zinc</keyword>
<evidence type="ECO:0000259" key="9">
    <source>
        <dbReference type="Pfam" id="PF01432"/>
    </source>
</evidence>
<feature type="domain" description="Peptidase M3A/M3B catalytic" evidence="9">
    <location>
        <begin position="238"/>
        <end position="673"/>
    </location>
</feature>
<dbReference type="CDD" id="cd06455">
    <property type="entry name" value="M3A_TOP"/>
    <property type="match status" value="1"/>
</dbReference>
<evidence type="ECO:0000256" key="3">
    <source>
        <dbReference type="ARBA" id="ARBA00022723"/>
    </source>
</evidence>
<keyword evidence="8" id="KW-0732">Signal</keyword>
<dbReference type="EMBL" id="AP025523">
    <property type="protein sequence ID" value="BDE06426.1"/>
    <property type="molecule type" value="Genomic_DNA"/>
</dbReference>
<dbReference type="GO" id="GO:0006508">
    <property type="term" value="P:proteolysis"/>
    <property type="evidence" value="ECO:0007669"/>
    <property type="project" value="UniProtKB-KW"/>
</dbReference>
<comment type="cofactor">
    <cofactor evidence="7">
        <name>Zn(2+)</name>
        <dbReference type="ChEBI" id="CHEBI:29105"/>
    </cofactor>
    <text evidence="7">Binds 1 zinc ion.</text>
</comment>
<evidence type="ECO:0000256" key="1">
    <source>
        <dbReference type="ARBA" id="ARBA00006040"/>
    </source>
</evidence>
<dbReference type="InterPro" id="IPR024079">
    <property type="entry name" value="MetalloPept_cat_dom_sf"/>
</dbReference>
<evidence type="ECO:0000256" key="8">
    <source>
        <dbReference type="SAM" id="SignalP"/>
    </source>
</evidence>
<keyword evidence="4 7" id="KW-0378">Hydrolase</keyword>
<accession>A0AAN1XXI5</accession>
<organism evidence="10 11">
    <name type="scientific">Vulcanimicrobium alpinum</name>
    <dbReference type="NCBI Taxonomy" id="3016050"/>
    <lineage>
        <taxon>Bacteria</taxon>
        <taxon>Bacillati</taxon>
        <taxon>Vulcanimicrobiota</taxon>
        <taxon>Vulcanimicrobiia</taxon>
        <taxon>Vulcanimicrobiales</taxon>
        <taxon>Vulcanimicrobiaceae</taxon>
        <taxon>Vulcanimicrobium</taxon>
    </lineage>
</organism>
<dbReference type="SUPFAM" id="SSF55486">
    <property type="entry name" value="Metalloproteases ('zincins'), catalytic domain"/>
    <property type="match status" value="1"/>
</dbReference>
<dbReference type="Pfam" id="PF01432">
    <property type="entry name" value="Peptidase_M3"/>
    <property type="match status" value="1"/>
</dbReference>